<keyword evidence="2" id="KW-1133">Transmembrane helix</keyword>
<sequence length="360" mass="38860">MNTTSVSALSRPPLSCRTSPPHGGRLAGRHLGLPFATSKIEATENEGVISPRVGEMSGRTEGGNVRSKPRRFTHFFATAFTALFLASAAHALTLSSQKDDLFAYPGILSSKDNGAFSVVDYQESRDIDKRDQVPERRVKAKYVSLGVRRQQQDLMLKTAAGNVRHVAVGRVEGAKLIVIYLHGQGGSRKQGVDDFTFGGNFNRVKNLAANNGGLYLSPDFSDFGDEGAAEVAALISHYAEKSPGAPVFVACGSMGGGLCWDLAGNSNIAKKLGGLLLLGSHGDDGFFGSAAFKRKVPVFIGQGSKDTVFPVKKQEAFYRAIRAKSAGYPVKFVRFENGTHGTPIRMMDWRETLNWMLAVR</sequence>
<evidence type="ECO:0000313" key="3">
    <source>
        <dbReference type="EMBL" id="SFK37821.1"/>
    </source>
</evidence>
<dbReference type="SUPFAM" id="SSF53474">
    <property type="entry name" value="alpha/beta-Hydrolases"/>
    <property type="match status" value="1"/>
</dbReference>
<feature type="region of interest" description="Disordered" evidence="1">
    <location>
        <begin position="1"/>
        <end position="26"/>
    </location>
</feature>
<dbReference type="AlphaFoldDB" id="A0A1I3Z2E0"/>
<reference evidence="3 4" key="1">
    <citation type="submission" date="2016-10" db="EMBL/GenBank/DDBJ databases">
        <authorList>
            <person name="Varghese N."/>
            <person name="Submissions S."/>
        </authorList>
    </citation>
    <scope>NUCLEOTIDE SEQUENCE [LARGE SCALE GENOMIC DNA]</scope>
    <source>
        <strain evidence="3 4">DSM 21822</strain>
    </source>
</reference>
<dbReference type="Gene3D" id="3.40.50.1820">
    <property type="entry name" value="alpha/beta hydrolase"/>
    <property type="match status" value="1"/>
</dbReference>
<evidence type="ECO:0000256" key="2">
    <source>
        <dbReference type="SAM" id="Phobius"/>
    </source>
</evidence>
<gene>
    <name evidence="3" type="ORF">SAMN04488498_105308</name>
</gene>
<evidence type="ECO:0000256" key="1">
    <source>
        <dbReference type="SAM" id="MobiDB-lite"/>
    </source>
</evidence>
<dbReference type="InterPro" id="IPR029058">
    <property type="entry name" value="AB_hydrolase_fold"/>
</dbReference>
<dbReference type="EMBL" id="FOSL01000005">
    <property type="protein sequence ID" value="SFK37821.1"/>
    <property type="molecule type" value="Genomic_DNA"/>
</dbReference>
<proteinExistence type="predicted"/>
<evidence type="ECO:0008006" key="5">
    <source>
        <dbReference type="Google" id="ProtNLM"/>
    </source>
</evidence>
<accession>A0A1I3Z2E0</accession>
<protein>
    <recommendedName>
        <fullName evidence="5">Alpha/beta hydrolase family protein</fullName>
    </recommendedName>
</protein>
<name>A0A1I3Z2E0_9HYPH</name>
<evidence type="ECO:0000313" key="4">
    <source>
        <dbReference type="Proteomes" id="UP000323300"/>
    </source>
</evidence>
<keyword evidence="2" id="KW-0472">Membrane</keyword>
<keyword evidence="4" id="KW-1185">Reference proteome</keyword>
<feature type="transmembrane region" description="Helical" evidence="2">
    <location>
        <begin position="72"/>
        <end position="92"/>
    </location>
</feature>
<organism evidence="3 4">
    <name type="scientific">Neomesorhizobium albiziae</name>
    <dbReference type="NCBI Taxonomy" id="335020"/>
    <lineage>
        <taxon>Bacteria</taxon>
        <taxon>Pseudomonadati</taxon>
        <taxon>Pseudomonadota</taxon>
        <taxon>Alphaproteobacteria</taxon>
        <taxon>Hyphomicrobiales</taxon>
        <taxon>Phyllobacteriaceae</taxon>
        <taxon>Neomesorhizobium</taxon>
    </lineage>
</organism>
<keyword evidence="2" id="KW-0812">Transmembrane</keyword>
<dbReference type="Proteomes" id="UP000323300">
    <property type="component" value="Unassembled WGS sequence"/>
</dbReference>